<dbReference type="EMBL" id="FOXB01000001">
    <property type="protein sequence ID" value="SFO87065.1"/>
    <property type="molecule type" value="Genomic_DNA"/>
</dbReference>
<organism evidence="2 3">
    <name type="scientific">Hydrogenimonas thermophila</name>
    <dbReference type="NCBI Taxonomy" id="223786"/>
    <lineage>
        <taxon>Bacteria</taxon>
        <taxon>Pseudomonadati</taxon>
        <taxon>Campylobacterota</taxon>
        <taxon>Epsilonproteobacteria</taxon>
        <taxon>Campylobacterales</taxon>
        <taxon>Hydrogenimonadaceae</taxon>
        <taxon>Hydrogenimonas</taxon>
    </lineage>
</organism>
<dbReference type="AlphaFoldDB" id="A0A1I5KPW6"/>
<evidence type="ECO:0000313" key="2">
    <source>
        <dbReference type="EMBL" id="SFO87065.1"/>
    </source>
</evidence>
<gene>
    <name evidence="2" type="ORF">SAMN05216234_10129</name>
</gene>
<proteinExistence type="predicted"/>
<evidence type="ECO:0000313" key="3">
    <source>
        <dbReference type="Proteomes" id="UP000199227"/>
    </source>
</evidence>
<dbReference type="Proteomes" id="UP000199227">
    <property type="component" value="Unassembled WGS sequence"/>
</dbReference>
<dbReference type="Pfam" id="PF00534">
    <property type="entry name" value="Glycos_transf_1"/>
    <property type="match status" value="1"/>
</dbReference>
<dbReference type="InterPro" id="IPR001296">
    <property type="entry name" value="Glyco_trans_1"/>
</dbReference>
<keyword evidence="3" id="KW-1185">Reference proteome</keyword>
<keyword evidence="2" id="KW-0808">Transferase</keyword>
<name>A0A1I5KPW6_9BACT</name>
<accession>A0A1I5KPW6</accession>
<dbReference type="STRING" id="223786.SAMN05216234_10129"/>
<dbReference type="SUPFAM" id="SSF53756">
    <property type="entry name" value="UDP-Glycosyltransferase/glycogen phosphorylase"/>
    <property type="match status" value="1"/>
</dbReference>
<feature type="domain" description="Glycosyl transferase family 1" evidence="1">
    <location>
        <begin position="199"/>
        <end position="339"/>
    </location>
</feature>
<dbReference type="Gene3D" id="3.40.50.2000">
    <property type="entry name" value="Glycogen Phosphorylase B"/>
    <property type="match status" value="2"/>
</dbReference>
<protein>
    <submittedName>
        <fullName evidence="2">Glycosyltransferase involved in cell wall bisynthesis</fullName>
    </submittedName>
</protein>
<dbReference type="CDD" id="cd03811">
    <property type="entry name" value="GT4_GT28_WabH-like"/>
    <property type="match status" value="1"/>
</dbReference>
<reference evidence="2 3" key="1">
    <citation type="submission" date="2016-10" db="EMBL/GenBank/DDBJ databases">
        <authorList>
            <person name="de Groot N.N."/>
        </authorList>
    </citation>
    <scope>NUCLEOTIDE SEQUENCE [LARGE SCALE GENOMIC DNA]</scope>
    <source>
        <strain evidence="2 3">EP1-55-1</strain>
    </source>
</reference>
<dbReference type="GO" id="GO:0016757">
    <property type="term" value="F:glycosyltransferase activity"/>
    <property type="evidence" value="ECO:0007669"/>
    <property type="project" value="InterPro"/>
</dbReference>
<evidence type="ECO:0000259" key="1">
    <source>
        <dbReference type="Pfam" id="PF00534"/>
    </source>
</evidence>
<dbReference type="PANTHER" id="PTHR12526">
    <property type="entry name" value="GLYCOSYLTRANSFERASE"/>
    <property type="match status" value="1"/>
</dbReference>
<dbReference type="PANTHER" id="PTHR12526:SF630">
    <property type="entry name" value="GLYCOSYLTRANSFERASE"/>
    <property type="match status" value="1"/>
</dbReference>
<sequence>MKISIFIPSFETGGVENNVILYSKIFVENSIETELVYVRAVEKKLSKVDEKVKKIKIGKKINIPFIHPRVLDSLSLIWDYYRYLKNNEVLIFSFQNSVVAIILAKLTRRKIIIRVANHPNSAKIEKSFTVKLSNFLKKVIYKYANLIITNSEVTAQALKQITKNNNVKTIYNPSYSLDLISKSKEDIVDEKFNNIIGSKIIAVGRLVIQKDFITLLKAFKIVKEKINDANLIIIGEGSERLKIEKLIKELNLYDVYLLGFQDNPHKYVSKSDLFVLSSLYEGLPNALIEAIGVGTPAVSTNCLSGPSEILLDGRGGDLVEVGNYKALAKCIIKNLEDRDYAISKWKIAYDNLDRFSYDNIKNKLLEIIKNV</sequence>
<dbReference type="RefSeq" id="WP_177201932.1">
    <property type="nucleotide sequence ID" value="NZ_FOXB01000001.1"/>
</dbReference>